<name>A0A8K0JWY7_LADFU</name>
<proteinExistence type="predicted"/>
<accession>A0A8K0JWY7</accession>
<evidence type="ECO:0000313" key="4">
    <source>
        <dbReference type="Proteomes" id="UP000792457"/>
    </source>
</evidence>
<reference evidence="3" key="2">
    <citation type="submission" date="2017-10" db="EMBL/GenBank/DDBJ databases">
        <title>Ladona fulva Genome sequencing and assembly.</title>
        <authorList>
            <person name="Murali S."/>
            <person name="Richards S."/>
            <person name="Bandaranaike D."/>
            <person name="Bellair M."/>
            <person name="Blankenburg K."/>
            <person name="Chao H."/>
            <person name="Dinh H."/>
            <person name="Doddapaneni H."/>
            <person name="Dugan-Rocha S."/>
            <person name="Elkadiri S."/>
            <person name="Gnanaolivu R."/>
            <person name="Hernandez B."/>
            <person name="Skinner E."/>
            <person name="Javaid M."/>
            <person name="Lee S."/>
            <person name="Li M."/>
            <person name="Ming W."/>
            <person name="Munidasa M."/>
            <person name="Muniz J."/>
            <person name="Nguyen L."/>
            <person name="Hughes D."/>
            <person name="Osuji N."/>
            <person name="Pu L.-L."/>
            <person name="Puazo M."/>
            <person name="Qu C."/>
            <person name="Quiroz J."/>
            <person name="Raj R."/>
            <person name="Weissenberger G."/>
            <person name="Xin Y."/>
            <person name="Zou X."/>
            <person name="Han Y."/>
            <person name="Worley K."/>
            <person name="Muzny D."/>
            <person name="Gibbs R."/>
        </authorList>
    </citation>
    <scope>NUCLEOTIDE SEQUENCE</scope>
    <source>
        <strain evidence="3">Sampled in the wild</strain>
    </source>
</reference>
<dbReference type="AlphaFoldDB" id="A0A8K0JWY7"/>
<dbReference type="Proteomes" id="UP000792457">
    <property type="component" value="Unassembled WGS sequence"/>
</dbReference>
<gene>
    <name evidence="3" type="ORF">J437_LFUL004044</name>
</gene>
<evidence type="ECO:0000259" key="2">
    <source>
        <dbReference type="PROSITE" id="PS51671"/>
    </source>
</evidence>
<dbReference type="OrthoDB" id="983542at2759"/>
<dbReference type="PROSITE" id="PS51671">
    <property type="entry name" value="ACT"/>
    <property type="match status" value="1"/>
</dbReference>
<reference evidence="3" key="1">
    <citation type="submission" date="2013-04" db="EMBL/GenBank/DDBJ databases">
        <authorList>
            <person name="Qu J."/>
            <person name="Murali S.C."/>
            <person name="Bandaranaike D."/>
            <person name="Bellair M."/>
            <person name="Blankenburg K."/>
            <person name="Chao H."/>
            <person name="Dinh H."/>
            <person name="Doddapaneni H."/>
            <person name="Downs B."/>
            <person name="Dugan-Rocha S."/>
            <person name="Elkadiri S."/>
            <person name="Gnanaolivu R.D."/>
            <person name="Hernandez B."/>
            <person name="Javaid M."/>
            <person name="Jayaseelan J.C."/>
            <person name="Lee S."/>
            <person name="Li M."/>
            <person name="Ming W."/>
            <person name="Munidasa M."/>
            <person name="Muniz J."/>
            <person name="Nguyen L."/>
            <person name="Ongeri F."/>
            <person name="Osuji N."/>
            <person name="Pu L.-L."/>
            <person name="Puazo M."/>
            <person name="Qu C."/>
            <person name="Quiroz J."/>
            <person name="Raj R."/>
            <person name="Weissenberger G."/>
            <person name="Xin Y."/>
            <person name="Zou X."/>
            <person name="Han Y."/>
            <person name="Richards S."/>
            <person name="Worley K."/>
            <person name="Muzny D."/>
            <person name="Gibbs R."/>
        </authorList>
    </citation>
    <scope>NUCLEOTIDE SEQUENCE</scope>
    <source>
        <strain evidence="3">Sampled in the wild</strain>
    </source>
</reference>
<dbReference type="InterPro" id="IPR045865">
    <property type="entry name" value="ACT-like_dom_sf"/>
</dbReference>
<keyword evidence="4" id="KW-1185">Reference proteome</keyword>
<dbReference type="SUPFAM" id="SSF55021">
    <property type="entry name" value="ACT-like"/>
    <property type="match status" value="1"/>
</dbReference>
<organism evidence="3 4">
    <name type="scientific">Ladona fulva</name>
    <name type="common">Scarce chaser dragonfly</name>
    <name type="synonym">Libellula fulva</name>
    <dbReference type="NCBI Taxonomy" id="123851"/>
    <lineage>
        <taxon>Eukaryota</taxon>
        <taxon>Metazoa</taxon>
        <taxon>Ecdysozoa</taxon>
        <taxon>Arthropoda</taxon>
        <taxon>Hexapoda</taxon>
        <taxon>Insecta</taxon>
        <taxon>Pterygota</taxon>
        <taxon>Palaeoptera</taxon>
        <taxon>Odonata</taxon>
        <taxon>Epiprocta</taxon>
        <taxon>Anisoptera</taxon>
        <taxon>Libelluloidea</taxon>
        <taxon>Libellulidae</taxon>
        <taxon>Ladona</taxon>
    </lineage>
</organism>
<evidence type="ECO:0000256" key="1">
    <source>
        <dbReference type="SAM" id="MobiDB-lite"/>
    </source>
</evidence>
<feature type="compositionally biased region" description="Polar residues" evidence="1">
    <location>
        <begin position="1"/>
        <end position="12"/>
    </location>
</feature>
<feature type="domain" description="ACT" evidence="2">
    <location>
        <begin position="36"/>
        <end position="112"/>
    </location>
</feature>
<dbReference type="EMBL" id="KZ308170">
    <property type="protein sequence ID" value="KAG8223679.1"/>
    <property type="molecule type" value="Genomic_DNA"/>
</dbReference>
<dbReference type="Gene3D" id="3.30.70.260">
    <property type="match status" value="1"/>
</dbReference>
<sequence>MGNPEYSTNGTMEPTLMTGGNYIKEGKDSTKSTCLIFSPYEQDEVGALAKALKVFENNRINLLHIESRLSKRFPEGYEFMVECDPTSGDMNKGIEQLREISSYFNIITRNYKDNVGEY</sequence>
<dbReference type="CDD" id="cd04904">
    <property type="entry name" value="ACT_AAAH"/>
    <property type="match status" value="1"/>
</dbReference>
<dbReference type="InterPro" id="IPR002912">
    <property type="entry name" value="ACT_dom"/>
</dbReference>
<protein>
    <recommendedName>
        <fullName evidence="2">ACT domain-containing protein</fullName>
    </recommendedName>
</protein>
<feature type="region of interest" description="Disordered" evidence="1">
    <location>
        <begin position="1"/>
        <end position="21"/>
    </location>
</feature>
<evidence type="ECO:0000313" key="3">
    <source>
        <dbReference type="EMBL" id="KAG8223679.1"/>
    </source>
</evidence>
<comment type="caution">
    <text evidence="3">The sequence shown here is derived from an EMBL/GenBank/DDBJ whole genome shotgun (WGS) entry which is preliminary data.</text>
</comment>